<evidence type="ECO:0000313" key="5">
    <source>
        <dbReference type="Proteomes" id="UP000014760"/>
    </source>
</evidence>
<dbReference type="GO" id="GO:0018909">
    <property type="term" value="P:dodecyl sulfate metabolic process"/>
    <property type="evidence" value="ECO:0007669"/>
    <property type="project" value="InterPro"/>
</dbReference>
<evidence type="ECO:0000259" key="2">
    <source>
        <dbReference type="SMART" id="SM00849"/>
    </source>
</evidence>
<evidence type="ECO:0000256" key="1">
    <source>
        <dbReference type="SAM" id="SignalP"/>
    </source>
</evidence>
<dbReference type="InterPro" id="IPR036866">
    <property type="entry name" value="RibonucZ/Hydroxyglut_hydro"/>
</dbReference>
<dbReference type="Proteomes" id="UP000014760">
    <property type="component" value="Unassembled WGS sequence"/>
</dbReference>
<dbReference type="EnsemblMetazoa" id="CapteT212410">
    <property type="protein sequence ID" value="CapteP212410"/>
    <property type="gene ID" value="CapteG212410"/>
</dbReference>
<reference evidence="5" key="1">
    <citation type="submission" date="2012-12" db="EMBL/GenBank/DDBJ databases">
        <authorList>
            <person name="Hellsten U."/>
            <person name="Grimwood J."/>
            <person name="Chapman J.A."/>
            <person name="Shapiro H."/>
            <person name="Aerts A."/>
            <person name="Otillar R.P."/>
            <person name="Terry A.Y."/>
            <person name="Boore J.L."/>
            <person name="Simakov O."/>
            <person name="Marletaz F."/>
            <person name="Cho S.-J."/>
            <person name="Edsinger-Gonzales E."/>
            <person name="Havlak P."/>
            <person name="Kuo D.-H."/>
            <person name="Larsson T."/>
            <person name="Lv J."/>
            <person name="Arendt D."/>
            <person name="Savage R."/>
            <person name="Osoegawa K."/>
            <person name="de Jong P."/>
            <person name="Lindberg D.R."/>
            <person name="Seaver E.C."/>
            <person name="Weisblat D.A."/>
            <person name="Putnam N.H."/>
            <person name="Grigoriev I.V."/>
            <person name="Rokhsar D.S."/>
        </authorList>
    </citation>
    <scope>NUCLEOTIDE SEQUENCE</scope>
    <source>
        <strain evidence="5">I ESC-2004</strain>
    </source>
</reference>
<evidence type="ECO:0000313" key="4">
    <source>
        <dbReference type="EnsemblMetazoa" id="CapteP212410"/>
    </source>
</evidence>
<dbReference type="InterPro" id="IPR038536">
    <property type="entry name" value="Alkyl/aryl-sulf_dimr_sf"/>
</dbReference>
<keyword evidence="5" id="KW-1185">Reference proteome</keyword>
<gene>
    <name evidence="3" type="ORF">CAPTEDRAFT_212410</name>
</gene>
<feature type="signal peptide" evidence="1">
    <location>
        <begin position="1"/>
        <end position="21"/>
    </location>
</feature>
<dbReference type="Pfam" id="PF00753">
    <property type="entry name" value="Lactamase_B"/>
    <property type="match status" value="1"/>
</dbReference>
<dbReference type="Gene3D" id="3.60.15.30">
    <property type="entry name" value="Metallo-beta-lactamase domain"/>
    <property type="match status" value="1"/>
</dbReference>
<dbReference type="EMBL" id="KB308178">
    <property type="protein sequence ID" value="ELT98203.1"/>
    <property type="molecule type" value="Genomic_DNA"/>
</dbReference>
<proteinExistence type="predicted"/>
<dbReference type="InterPro" id="IPR029228">
    <property type="entry name" value="Alkyl_sulf_dimr"/>
</dbReference>
<dbReference type="GO" id="GO:0046983">
    <property type="term" value="F:protein dimerization activity"/>
    <property type="evidence" value="ECO:0007669"/>
    <property type="project" value="InterPro"/>
</dbReference>
<dbReference type="SUPFAM" id="SSF56281">
    <property type="entry name" value="Metallo-hydrolase/oxidoreductase"/>
    <property type="match status" value="1"/>
</dbReference>
<name>R7TWA9_CAPTE</name>
<dbReference type="Pfam" id="PF14863">
    <property type="entry name" value="Alkyl_sulf_dimr"/>
    <property type="match status" value="1"/>
</dbReference>
<sequence length="654" mass="74425">MVFPRLQQLLVTLVVVSATQAHFGSRPDNAKRYRYIKDRCPHGKDLCPHGADPDEFPTTYREVRRYQPKFYNPNMTDLFENIDMEHEYAQEDLAFLATLTPKVETVIPGKIYQAEHYALGWPVVFITPQDTLIWVDAPESAASAVECIAAFRAIPEIGNKRIEALIYTIYHADHLWGAGPIVNDPNNNGIPPVIISHSEMVAQSYLYDTFKGFKSPRLYRMFASFIPDPPHIHDGGVHRLRLEGPYVITEPPTDLLYFQDVNDIPSRTIGGLELKFISVPGYTKDQIMVWVEDWNTLHGADTFYRAFPNLYTLRGEPGRDVLKWAEGTRKAASYNSDYFLTTHSWPIIGVDLIQETLTTYADGIQYLHDQTVRYMSKGYPPDVIPAVVNLPQNLAENIIFNPDYGMEDTAIKGIFDFYVGWFSGLAEDIFPIDRFERGSKLIEIIGKPQMKIEGAKAYNNKEYEWALELATYLWRDDQDDVFAKELRTETLKRLAELQRSAVGRNYFLSTVAEDWDQVNNVVKTDTSFILLHLDGAMKNLQFHVNNELVEGVNANLYLDLTDSVTYKLTIRNSILDYIVVDQPGTDAPTLHIKDSCDLSNKQDVFCWRFILAGYFPLSALPSAVVTNGTPDDIIAFFAYFDFKDEAAGGYSPDQ</sequence>
<reference evidence="4" key="3">
    <citation type="submission" date="2015-06" db="UniProtKB">
        <authorList>
            <consortium name="EnsemblMetazoa"/>
        </authorList>
    </citation>
    <scope>IDENTIFICATION</scope>
</reference>
<dbReference type="InterPro" id="IPR001279">
    <property type="entry name" value="Metallo-B-lactamas"/>
</dbReference>
<evidence type="ECO:0000313" key="3">
    <source>
        <dbReference type="EMBL" id="ELT98203.1"/>
    </source>
</evidence>
<accession>R7TWA9</accession>
<dbReference type="AlphaFoldDB" id="R7TWA9"/>
<dbReference type="PANTHER" id="PTHR43223:SF2">
    <property type="entry name" value="METALLO-BETA-LACTAMASE DOMAIN-CONTAINING PROTEIN"/>
    <property type="match status" value="1"/>
</dbReference>
<dbReference type="CDD" id="cd07710">
    <property type="entry name" value="arylsulfatase_Sdsa1-like_MBL-fold"/>
    <property type="match status" value="1"/>
</dbReference>
<dbReference type="InterPro" id="IPR044097">
    <property type="entry name" value="Bds1/SdsA1_MBL-fold"/>
</dbReference>
<dbReference type="OrthoDB" id="449487at2759"/>
<dbReference type="GO" id="GO:0018741">
    <property type="term" value="F:linear primary-alkylsulfatase activity"/>
    <property type="evidence" value="ECO:0007669"/>
    <property type="project" value="InterPro"/>
</dbReference>
<dbReference type="PANTHER" id="PTHR43223">
    <property type="entry name" value="ALKYL/ARYL-SULFATASE"/>
    <property type="match status" value="1"/>
</dbReference>
<dbReference type="Gene3D" id="1.25.40.880">
    <property type="entry name" value="Alkyl sulfatase, dimerisation domain"/>
    <property type="match status" value="1"/>
</dbReference>
<dbReference type="SMART" id="SM00849">
    <property type="entry name" value="Lactamase_B"/>
    <property type="match status" value="1"/>
</dbReference>
<dbReference type="EMBL" id="AMQN01010587">
    <property type="status" value="NOT_ANNOTATED_CDS"/>
    <property type="molecule type" value="Genomic_DNA"/>
</dbReference>
<protein>
    <recommendedName>
        <fullName evidence="2">Metallo-beta-lactamase domain-containing protein</fullName>
    </recommendedName>
</protein>
<feature type="chain" id="PRO_5008787409" description="Metallo-beta-lactamase domain-containing protein" evidence="1">
    <location>
        <begin position="22"/>
        <end position="654"/>
    </location>
</feature>
<organism evidence="3">
    <name type="scientific">Capitella teleta</name>
    <name type="common">Polychaete worm</name>
    <dbReference type="NCBI Taxonomy" id="283909"/>
    <lineage>
        <taxon>Eukaryota</taxon>
        <taxon>Metazoa</taxon>
        <taxon>Spiralia</taxon>
        <taxon>Lophotrochozoa</taxon>
        <taxon>Annelida</taxon>
        <taxon>Polychaeta</taxon>
        <taxon>Sedentaria</taxon>
        <taxon>Scolecida</taxon>
        <taxon>Capitellidae</taxon>
        <taxon>Capitella</taxon>
    </lineage>
</organism>
<reference evidence="3 5" key="2">
    <citation type="journal article" date="2013" name="Nature">
        <title>Insights into bilaterian evolution from three spiralian genomes.</title>
        <authorList>
            <person name="Simakov O."/>
            <person name="Marletaz F."/>
            <person name="Cho S.J."/>
            <person name="Edsinger-Gonzales E."/>
            <person name="Havlak P."/>
            <person name="Hellsten U."/>
            <person name="Kuo D.H."/>
            <person name="Larsson T."/>
            <person name="Lv J."/>
            <person name="Arendt D."/>
            <person name="Savage R."/>
            <person name="Osoegawa K."/>
            <person name="de Jong P."/>
            <person name="Grimwood J."/>
            <person name="Chapman J.A."/>
            <person name="Shapiro H."/>
            <person name="Aerts A."/>
            <person name="Otillar R.P."/>
            <person name="Terry A.Y."/>
            <person name="Boore J.L."/>
            <person name="Grigoriev I.V."/>
            <person name="Lindberg D.R."/>
            <person name="Seaver E.C."/>
            <person name="Weisblat D.A."/>
            <person name="Putnam N.H."/>
            <person name="Rokhsar D.S."/>
        </authorList>
    </citation>
    <scope>NUCLEOTIDE SEQUENCE</scope>
    <source>
        <strain evidence="3 5">I ESC-2004</strain>
    </source>
</reference>
<dbReference type="HOGENOM" id="CLU_014655_0_1_1"/>
<dbReference type="InterPro" id="IPR052195">
    <property type="entry name" value="Bact_Alkyl/Aryl-Sulfatase"/>
</dbReference>
<keyword evidence="1" id="KW-0732">Signal</keyword>
<feature type="domain" description="Metallo-beta-lactamase" evidence="2">
    <location>
        <begin position="119"/>
        <end position="343"/>
    </location>
</feature>